<keyword evidence="4" id="KW-1185">Reference proteome</keyword>
<dbReference type="AlphaFoldDB" id="A0A5J5F475"/>
<keyword evidence="2" id="KW-0472">Membrane</keyword>
<protein>
    <recommendedName>
        <fullName evidence="5">Transmembrane protein</fullName>
    </recommendedName>
</protein>
<comment type="caution">
    <text evidence="3">The sequence shown here is derived from an EMBL/GenBank/DDBJ whole genome shotgun (WGS) entry which is preliminary data.</text>
</comment>
<evidence type="ECO:0000313" key="4">
    <source>
        <dbReference type="Proteomes" id="UP000326924"/>
    </source>
</evidence>
<proteinExistence type="predicted"/>
<dbReference type="EMBL" id="VXIS01000039">
    <property type="protein sequence ID" value="KAA8911140.1"/>
    <property type="molecule type" value="Genomic_DNA"/>
</dbReference>
<feature type="transmembrane region" description="Helical" evidence="2">
    <location>
        <begin position="218"/>
        <end position="242"/>
    </location>
</feature>
<feature type="transmembrane region" description="Helical" evidence="2">
    <location>
        <begin position="137"/>
        <end position="156"/>
    </location>
</feature>
<dbReference type="InParanoid" id="A0A5J5F475"/>
<feature type="transmembrane region" description="Helical" evidence="2">
    <location>
        <begin position="96"/>
        <end position="116"/>
    </location>
</feature>
<dbReference type="PANTHER" id="PTHR38848">
    <property type="entry name" value="G-PROTEIN COUPLED RECEPTORS FAMILY 3 PROFILE DOMAIN-CONTAINING PROTEIN"/>
    <property type="match status" value="1"/>
</dbReference>
<accession>A0A5J5F475</accession>
<feature type="transmembrane region" description="Helical" evidence="2">
    <location>
        <begin position="176"/>
        <end position="195"/>
    </location>
</feature>
<name>A0A5J5F475_9PEZI</name>
<reference evidence="3 4" key="1">
    <citation type="submission" date="2019-09" db="EMBL/GenBank/DDBJ databases">
        <title>Draft genome of the ectomycorrhizal ascomycete Sphaerosporella brunnea.</title>
        <authorList>
            <consortium name="DOE Joint Genome Institute"/>
            <person name="Benucci G.M."/>
            <person name="Marozzi G."/>
            <person name="Antonielli L."/>
            <person name="Sanchez S."/>
            <person name="Marco P."/>
            <person name="Wang X."/>
            <person name="Falini L.B."/>
            <person name="Barry K."/>
            <person name="Haridas S."/>
            <person name="Lipzen A."/>
            <person name="Labutti K."/>
            <person name="Grigoriev I.V."/>
            <person name="Murat C."/>
            <person name="Martin F."/>
            <person name="Albertini E."/>
            <person name="Donnini D."/>
            <person name="Bonito G."/>
        </authorList>
    </citation>
    <scope>NUCLEOTIDE SEQUENCE [LARGE SCALE GENOMIC DNA]</scope>
    <source>
        <strain evidence="3 4">Sb_GMNB300</strain>
    </source>
</reference>
<evidence type="ECO:0008006" key="5">
    <source>
        <dbReference type="Google" id="ProtNLM"/>
    </source>
</evidence>
<feature type="region of interest" description="Disordered" evidence="1">
    <location>
        <begin position="355"/>
        <end position="389"/>
    </location>
</feature>
<keyword evidence="2" id="KW-1133">Transmembrane helix</keyword>
<dbReference type="OrthoDB" id="3210850at2759"/>
<evidence type="ECO:0000256" key="1">
    <source>
        <dbReference type="SAM" id="MobiDB-lite"/>
    </source>
</evidence>
<gene>
    <name evidence="3" type="ORF">FN846DRAFT_467910</name>
</gene>
<keyword evidence="2" id="KW-0812">Transmembrane</keyword>
<evidence type="ECO:0000313" key="3">
    <source>
        <dbReference type="EMBL" id="KAA8911140.1"/>
    </source>
</evidence>
<organism evidence="3 4">
    <name type="scientific">Sphaerosporella brunnea</name>
    <dbReference type="NCBI Taxonomy" id="1250544"/>
    <lineage>
        <taxon>Eukaryota</taxon>
        <taxon>Fungi</taxon>
        <taxon>Dikarya</taxon>
        <taxon>Ascomycota</taxon>
        <taxon>Pezizomycotina</taxon>
        <taxon>Pezizomycetes</taxon>
        <taxon>Pezizales</taxon>
        <taxon>Pyronemataceae</taxon>
        <taxon>Sphaerosporella</taxon>
    </lineage>
</organism>
<feature type="transmembrane region" description="Helical" evidence="2">
    <location>
        <begin position="25"/>
        <end position="45"/>
    </location>
</feature>
<dbReference type="PANTHER" id="PTHR38848:SF3">
    <property type="entry name" value="G-PROTEIN COUPLED RECEPTORS FAMILY 3 PROFILE DOMAIN-CONTAINING PROTEIN"/>
    <property type="match status" value="1"/>
</dbReference>
<feature type="transmembrane region" description="Helical" evidence="2">
    <location>
        <begin position="57"/>
        <end position="76"/>
    </location>
</feature>
<feature type="compositionally biased region" description="Basic and acidic residues" evidence="1">
    <location>
        <begin position="368"/>
        <end position="389"/>
    </location>
</feature>
<sequence length="389" mass="42686">MAVIDLVSRAAEMQPAAQKALSKEAFVSSITLAMIAITVVSFCLARRLVGVSCYTGLPLARWLIFAIFIDSWLFVFSSTVLQSSFGLNSGARACDAGILLCLVCYLSSKVLIYLFLVEKVFIIRGSRQRWKDKLFMFNMFGMLVPYCLVITLTFVFRNAQIGVDGQCRIGLKLAANIPMLIFDIVINVYLTWLFLKPLRGLWSFKNGTATKQGRLRRVALRTFVGSLATLLSTLANLTALLVLRGQEPGWVCFAACNADVLFSVLVLHWVTHQDEEVLESKTKCGECNRTLGGGGHYSIGSGGGGRSGRSTQFDHDLQRGFGGQVITNCKANKSDSKDKSIPLEGIMTRTEFTRDVESIGGNSSEIDLSDKCESSTEGIRGQDVREVPP</sequence>
<evidence type="ECO:0000256" key="2">
    <source>
        <dbReference type="SAM" id="Phobius"/>
    </source>
</evidence>
<dbReference type="Proteomes" id="UP000326924">
    <property type="component" value="Unassembled WGS sequence"/>
</dbReference>